<protein>
    <submittedName>
        <fullName evidence="1">Uncharacterized protein</fullName>
    </submittedName>
</protein>
<gene>
    <name evidence="1" type="ORF">NUW54_g8527</name>
</gene>
<organism evidence="1 2">
    <name type="scientific">Trametes sanguinea</name>
    <dbReference type="NCBI Taxonomy" id="158606"/>
    <lineage>
        <taxon>Eukaryota</taxon>
        <taxon>Fungi</taxon>
        <taxon>Dikarya</taxon>
        <taxon>Basidiomycota</taxon>
        <taxon>Agaricomycotina</taxon>
        <taxon>Agaricomycetes</taxon>
        <taxon>Polyporales</taxon>
        <taxon>Polyporaceae</taxon>
        <taxon>Trametes</taxon>
    </lineage>
</organism>
<dbReference type="Proteomes" id="UP001144978">
    <property type="component" value="Unassembled WGS sequence"/>
</dbReference>
<name>A0ACC1PCQ8_9APHY</name>
<accession>A0ACC1PCQ8</accession>
<keyword evidence="2" id="KW-1185">Reference proteome</keyword>
<proteinExistence type="predicted"/>
<comment type="caution">
    <text evidence="1">The sequence shown here is derived from an EMBL/GenBank/DDBJ whole genome shotgun (WGS) entry which is preliminary data.</text>
</comment>
<evidence type="ECO:0000313" key="1">
    <source>
        <dbReference type="EMBL" id="KAJ2990247.1"/>
    </source>
</evidence>
<evidence type="ECO:0000313" key="2">
    <source>
        <dbReference type="Proteomes" id="UP001144978"/>
    </source>
</evidence>
<sequence>MNLVSLPDDVLLLIFSYLRGRDALNVAITSKRLYPLALPRIAAMIMCWTPIALRRLHRYMLSGPQLRAKYLRSLSIDVFAVCKDEQTDYLEPDTDERYAVDVSQVQLLGDLLLRAPNLTELSLEGFHWCLCQDPRIGPALQSMGQLANLRLSTLGDSALYVLRECKANIHRLTLSYYLEGDYSLGGEPKTLTALFSAISPFRNLRILKLWNFTPYGASLSPTELRRSRLSRP</sequence>
<dbReference type="EMBL" id="JANSHE010002658">
    <property type="protein sequence ID" value="KAJ2990247.1"/>
    <property type="molecule type" value="Genomic_DNA"/>
</dbReference>
<reference evidence="1" key="1">
    <citation type="submission" date="2022-08" db="EMBL/GenBank/DDBJ databases">
        <title>Genome Sequence of Pycnoporus sanguineus.</title>
        <authorList>
            <person name="Buettner E."/>
        </authorList>
    </citation>
    <scope>NUCLEOTIDE SEQUENCE</scope>
    <source>
        <strain evidence="1">CG-C14</strain>
    </source>
</reference>